<comment type="caution">
    <text evidence="12">The sequence shown here is derived from an EMBL/GenBank/DDBJ whole genome shotgun (WGS) entry which is preliminary data.</text>
</comment>
<proteinExistence type="predicted"/>
<evidence type="ECO:0000256" key="4">
    <source>
        <dbReference type="ARBA" id="ARBA00023098"/>
    </source>
</evidence>
<evidence type="ECO:0000256" key="2">
    <source>
        <dbReference type="ARBA" id="ARBA00022516"/>
    </source>
</evidence>
<feature type="transmembrane region" description="Helical" evidence="11">
    <location>
        <begin position="288"/>
        <end position="311"/>
    </location>
</feature>
<keyword evidence="7" id="KW-0594">Phospholipid biosynthesis</keyword>
<name>A0A7J3VUE5_CALS0</name>
<accession>A0A7J3VUE5</accession>
<organism evidence="12">
    <name type="scientific">Caldiarchaeum subterraneum</name>
    <dbReference type="NCBI Taxonomy" id="311458"/>
    <lineage>
        <taxon>Archaea</taxon>
        <taxon>Nitrososphaerota</taxon>
        <taxon>Candidatus Caldarchaeales</taxon>
        <taxon>Candidatus Caldarchaeaceae</taxon>
        <taxon>Candidatus Caldarchaeum</taxon>
    </lineage>
</organism>
<dbReference type="InterPro" id="IPR033175">
    <property type="entry name" value="PSD-A"/>
</dbReference>
<keyword evidence="10" id="KW-0670">Pyruvate</keyword>
<evidence type="ECO:0000256" key="11">
    <source>
        <dbReference type="SAM" id="Phobius"/>
    </source>
</evidence>
<gene>
    <name evidence="12" type="ORF">ENM31_04630</name>
</gene>
<keyword evidence="11" id="KW-0812">Transmembrane</keyword>
<keyword evidence="3" id="KW-0210">Decarboxylase</keyword>
<evidence type="ECO:0000256" key="3">
    <source>
        <dbReference type="ARBA" id="ARBA00022793"/>
    </source>
</evidence>
<dbReference type="EMBL" id="DRXH01000160">
    <property type="protein sequence ID" value="HHM44563.1"/>
    <property type="molecule type" value="Genomic_DNA"/>
</dbReference>
<dbReference type="GO" id="GO:0004609">
    <property type="term" value="F:phosphatidylserine decarboxylase activity"/>
    <property type="evidence" value="ECO:0007669"/>
    <property type="project" value="InterPro"/>
</dbReference>
<reference evidence="12" key="1">
    <citation type="journal article" date="2020" name="mSystems">
        <title>Genome- and Community-Level Interaction Insights into Carbon Utilization and Element Cycling Functions of Hydrothermarchaeota in Hydrothermal Sediment.</title>
        <authorList>
            <person name="Zhou Z."/>
            <person name="Liu Y."/>
            <person name="Xu W."/>
            <person name="Pan J."/>
            <person name="Luo Z.H."/>
            <person name="Li M."/>
        </authorList>
    </citation>
    <scope>NUCLEOTIDE SEQUENCE [LARGE SCALE GENOMIC DNA]</scope>
    <source>
        <strain evidence="12">SpSt-1074</strain>
    </source>
</reference>
<feature type="transmembrane region" description="Helical" evidence="11">
    <location>
        <begin position="56"/>
        <end position="79"/>
    </location>
</feature>
<dbReference type="AlphaFoldDB" id="A0A7J3VUE5"/>
<dbReference type="InterPro" id="IPR003817">
    <property type="entry name" value="PS_Dcarbxylase"/>
</dbReference>
<dbReference type="Pfam" id="PF02666">
    <property type="entry name" value="PS_Dcarbxylase"/>
    <property type="match status" value="1"/>
</dbReference>
<keyword evidence="9" id="KW-1208">Phospholipid metabolism</keyword>
<keyword evidence="2" id="KW-0444">Lipid biosynthesis</keyword>
<evidence type="ECO:0000256" key="8">
    <source>
        <dbReference type="ARBA" id="ARBA00023239"/>
    </source>
</evidence>
<sequence>MTNHRPELLILDGHQLAPAQPLTSTEPKPVLKNLEHHLCFSDRCPWFKSCYPSRSLMILAAIAAVLAAIVVLVSVLFFYRDPDRRVLRVGGMLLAPSDGVVVSVRRYASSRAPILSKDGRSFSVEEFTDTTLLGSDGTIISIAISPLDVHTVRSPADSKVVHLSRIRGGLKWMKYPDFEYANERVSMVLETPHGSVGLVIVAAPITSSVKTLVKEQDSVAAGGRVARIRLGSLASVVIPDACRLRPAVYCGDRVLAGVSILARPVDEHSSKPLGECWLEKRSKPSERLFLLPLLAYATLVNLVSILGRLFAKLLK</sequence>
<dbReference type="PANTHER" id="PTHR35809">
    <property type="entry name" value="ARCHAETIDYLSERINE DECARBOXYLASE PROENZYME-RELATED"/>
    <property type="match status" value="1"/>
</dbReference>
<evidence type="ECO:0000256" key="6">
    <source>
        <dbReference type="ARBA" id="ARBA00023145"/>
    </source>
</evidence>
<evidence type="ECO:0000256" key="10">
    <source>
        <dbReference type="ARBA" id="ARBA00023317"/>
    </source>
</evidence>
<dbReference type="GO" id="GO:0008654">
    <property type="term" value="P:phospholipid biosynthetic process"/>
    <property type="evidence" value="ECO:0007669"/>
    <property type="project" value="UniProtKB-KW"/>
</dbReference>
<evidence type="ECO:0000256" key="7">
    <source>
        <dbReference type="ARBA" id="ARBA00023209"/>
    </source>
</evidence>
<keyword evidence="4" id="KW-0443">Lipid metabolism</keyword>
<evidence type="ECO:0000313" key="12">
    <source>
        <dbReference type="EMBL" id="HHM44563.1"/>
    </source>
</evidence>
<keyword evidence="11" id="KW-1133">Transmembrane helix</keyword>
<keyword evidence="5 11" id="KW-0472">Membrane</keyword>
<keyword evidence="1" id="KW-1003">Cell membrane</keyword>
<keyword evidence="8" id="KW-0456">Lyase</keyword>
<dbReference type="PANTHER" id="PTHR35809:SF1">
    <property type="entry name" value="ARCHAETIDYLSERINE DECARBOXYLASE PROENZYME-RELATED"/>
    <property type="match status" value="1"/>
</dbReference>
<evidence type="ECO:0000256" key="9">
    <source>
        <dbReference type="ARBA" id="ARBA00023264"/>
    </source>
</evidence>
<evidence type="ECO:0000256" key="1">
    <source>
        <dbReference type="ARBA" id="ARBA00022475"/>
    </source>
</evidence>
<protein>
    <submittedName>
        <fullName evidence="12">Phosphatidylserine decarboxylase</fullName>
    </submittedName>
</protein>
<keyword evidence="6" id="KW-0865">Zymogen</keyword>
<evidence type="ECO:0000256" key="5">
    <source>
        <dbReference type="ARBA" id="ARBA00023136"/>
    </source>
</evidence>